<sequence length="188" mass="21602">MSELPETAVSYFRNRSSARQGRRKRYCTLNWLALPVTEYRIYVVHPPDRGELLSCDRKTISYVRTSKTAADVNKDRDTQTFPAPTKPEVPVLLRYHLPYFLYLMLPGYIALESGNQQQCKHLSKSEEYIRSPRHGFSSRFELSLTGRQAIDLSQAATMTNDNLVLSAVTTQLRHKLGYGFQILPFDPL</sequence>
<gene>
    <name evidence="1" type="ORF">BJ508DRAFT_309752</name>
</gene>
<keyword evidence="2" id="KW-1185">Reference proteome</keyword>
<dbReference type="AlphaFoldDB" id="A0A3N4HXT6"/>
<evidence type="ECO:0000313" key="1">
    <source>
        <dbReference type="EMBL" id="RPA77906.1"/>
    </source>
</evidence>
<dbReference type="EMBL" id="ML119719">
    <property type="protein sequence ID" value="RPA77906.1"/>
    <property type="molecule type" value="Genomic_DNA"/>
</dbReference>
<reference evidence="1 2" key="1">
    <citation type="journal article" date="2018" name="Nat. Ecol. Evol.">
        <title>Pezizomycetes genomes reveal the molecular basis of ectomycorrhizal truffle lifestyle.</title>
        <authorList>
            <person name="Murat C."/>
            <person name="Payen T."/>
            <person name="Noel B."/>
            <person name="Kuo A."/>
            <person name="Morin E."/>
            <person name="Chen J."/>
            <person name="Kohler A."/>
            <person name="Krizsan K."/>
            <person name="Balestrini R."/>
            <person name="Da Silva C."/>
            <person name="Montanini B."/>
            <person name="Hainaut M."/>
            <person name="Levati E."/>
            <person name="Barry K.W."/>
            <person name="Belfiori B."/>
            <person name="Cichocki N."/>
            <person name="Clum A."/>
            <person name="Dockter R.B."/>
            <person name="Fauchery L."/>
            <person name="Guy J."/>
            <person name="Iotti M."/>
            <person name="Le Tacon F."/>
            <person name="Lindquist E.A."/>
            <person name="Lipzen A."/>
            <person name="Malagnac F."/>
            <person name="Mello A."/>
            <person name="Molinier V."/>
            <person name="Miyauchi S."/>
            <person name="Poulain J."/>
            <person name="Riccioni C."/>
            <person name="Rubini A."/>
            <person name="Sitrit Y."/>
            <person name="Splivallo R."/>
            <person name="Traeger S."/>
            <person name="Wang M."/>
            <person name="Zifcakova L."/>
            <person name="Wipf D."/>
            <person name="Zambonelli A."/>
            <person name="Paolocci F."/>
            <person name="Nowrousian M."/>
            <person name="Ottonello S."/>
            <person name="Baldrian P."/>
            <person name="Spatafora J.W."/>
            <person name="Henrissat B."/>
            <person name="Nagy L.G."/>
            <person name="Aury J.M."/>
            <person name="Wincker P."/>
            <person name="Grigoriev I.V."/>
            <person name="Bonfante P."/>
            <person name="Martin F.M."/>
        </authorList>
    </citation>
    <scope>NUCLEOTIDE SEQUENCE [LARGE SCALE GENOMIC DNA]</scope>
    <source>
        <strain evidence="1 2">RN42</strain>
    </source>
</reference>
<protein>
    <submittedName>
        <fullName evidence="1">Uncharacterized protein</fullName>
    </submittedName>
</protein>
<proteinExistence type="predicted"/>
<organism evidence="1 2">
    <name type="scientific">Ascobolus immersus RN42</name>
    <dbReference type="NCBI Taxonomy" id="1160509"/>
    <lineage>
        <taxon>Eukaryota</taxon>
        <taxon>Fungi</taxon>
        <taxon>Dikarya</taxon>
        <taxon>Ascomycota</taxon>
        <taxon>Pezizomycotina</taxon>
        <taxon>Pezizomycetes</taxon>
        <taxon>Pezizales</taxon>
        <taxon>Ascobolaceae</taxon>
        <taxon>Ascobolus</taxon>
    </lineage>
</organism>
<dbReference type="Proteomes" id="UP000275078">
    <property type="component" value="Unassembled WGS sequence"/>
</dbReference>
<evidence type="ECO:0000313" key="2">
    <source>
        <dbReference type="Proteomes" id="UP000275078"/>
    </source>
</evidence>
<name>A0A3N4HXT6_ASCIM</name>
<accession>A0A3N4HXT6</accession>